<dbReference type="GO" id="GO:0030687">
    <property type="term" value="C:preribosome, large subunit precursor"/>
    <property type="evidence" value="ECO:0007669"/>
    <property type="project" value="TreeGrafter"/>
</dbReference>
<feature type="region of interest" description="Disordered" evidence="4">
    <location>
        <begin position="341"/>
        <end position="387"/>
    </location>
</feature>
<dbReference type="InterPro" id="IPR041661">
    <property type="entry name" value="ZN622/Rei1/Reh1_Znf-C2H2"/>
</dbReference>
<reference evidence="7 8" key="1">
    <citation type="submission" date="2016-05" db="EMBL/GenBank/DDBJ databases">
        <title>Genome sequencing reveals origins of a unique bacterial endosymbiosis in the earliest lineages of terrestrial Fungi.</title>
        <authorList>
            <consortium name="DOE Joint Genome Institute"/>
            <person name="Uehling J."/>
            <person name="Gryganskyi A."/>
            <person name="Hameed K."/>
            <person name="Tschaplinski T."/>
            <person name="Misztal P."/>
            <person name="Wu S."/>
            <person name="Desiro A."/>
            <person name="Vande Pol N."/>
            <person name="Du Z.-Y."/>
            <person name="Zienkiewicz A."/>
            <person name="Zienkiewicz K."/>
            <person name="Morin E."/>
            <person name="Tisserant E."/>
            <person name="Splivallo R."/>
            <person name="Hainaut M."/>
            <person name="Henrissat B."/>
            <person name="Ohm R."/>
            <person name="Kuo A."/>
            <person name="Yan J."/>
            <person name="Lipzen A."/>
            <person name="Nolan M."/>
            <person name="Labutti K."/>
            <person name="Barry K."/>
            <person name="Goldstein A."/>
            <person name="Labbe J."/>
            <person name="Schadt C."/>
            <person name="Tuskan G."/>
            <person name="Grigoriev I."/>
            <person name="Martin F."/>
            <person name="Vilgalys R."/>
            <person name="Bonito G."/>
        </authorList>
    </citation>
    <scope>NUCLEOTIDE SEQUENCE [LARGE SCALE GENOMIC DNA]</scope>
    <source>
        <strain evidence="7 8">AG-77</strain>
    </source>
</reference>
<feature type="compositionally biased region" description="Low complexity" evidence="4">
    <location>
        <begin position="373"/>
        <end position="384"/>
    </location>
</feature>
<dbReference type="EMBL" id="KV442044">
    <property type="protein sequence ID" value="OAQ29011.1"/>
    <property type="molecule type" value="Genomic_DNA"/>
</dbReference>
<dbReference type="InterPro" id="IPR036236">
    <property type="entry name" value="Znf_C2H2_sf"/>
</dbReference>
<feature type="compositionally biased region" description="Polar residues" evidence="4">
    <location>
        <begin position="118"/>
        <end position="134"/>
    </location>
</feature>
<feature type="domain" description="ZN622/Rei1/Reh1 zinc finger C2H2-type" evidence="6">
    <location>
        <begin position="156"/>
        <end position="264"/>
    </location>
</feature>
<feature type="region of interest" description="Disordered" evidence="4">
    <location>
        <begin position="268"/>
        <end position="295"/>
    </location>
</feature>
<keyword evidence="8" id="KW-1185">Reference proteome</keyword>
<dbReference type="OrthoDB" id="19329at2759"/>
<dbReference type="GO" id="GO:0042273">
    <property type="term" value="P:ribosomal large subunit biogenesis"/>
    <property type="evidence" value="ECO:0007669"/>
    <property type="project" value="TreeGrafter"/>
</dbReference>
<proteinExistence type="predicted"/>
<feature type="compositionally biased region" description="Acidic residues" evidence="4">
    <location>
        <begin position="268"/>
        <end position="277"/>
    </location>
</feature>
<gene>
    <name evidence="7" type="ORF">K457DRAFT_95351</name>
</gene>
<organism evidence="7 8">
    <name type="scientific">Linnemannia elongata AG-77</name>
    <dbReference type="NCBI Taxonomy" id="1314771"/>
    <lineage>
        <taxon>Eukaryota</taxon>
        <taxon>Fungi</taxon>
        <taxon>Fungi incertae sedis</taxon>
        <taxon>Mucoromycota</taxon>
        <taxon>Mortierellomycotina</taxon>
        <taxon>Mortierellomycetes</taxon>
        <taxon>Mortierellales</taxon>
        <taxon>Mortierellaceae</taxon>
        <taxon>Linnemannia</taxon>
    </lineage>
</organism>
<dbReference type="PANTHER" id="PTHR13182:SF8">
    <property type="entry name" value="CYTOPLASMIC 60S SUBUNIT BIOGENESIS FACTOR ZNF622"/>
    <property type="match status" value="1"/>
</dbReference>
<dbReference type="Proteomes" id="UP000078512">
    <property type="component" value="Unassembled WGS sequence"/>
</dbReference>
<dbReference type="PANTHER" id="PTHR13182">
    <property type="entry name" value="ZINC FINGER PROTEIN 622"/>
    <property type="match status" value="1"/>
</dbReference>
<evidence type="ECO:0000256" key="1">
    <source>
        <dbReference type="ARBA" id="ARBA00022723"/>
    </source>
</evidence>
<dbReference type="Pfam" id="PF12171">
    <property type="entry name" value="zf-C2H2_jaz"/>
    <property type="match status" value="1"/>
</dbReference>
<evidence type="ECO:0000256" key="4">
    <source>
        <dbReference type="SAM" id="MobiDB-lite"/>
    </source>
</evidence>
<keyword evidence="2" id="KW-0863">Zinc-finger</keyword>
<feature type="region of interest" description="Disordered" evidence="4">
    <location>
        <begin position="105"/>
        <end position="149"/>
    </location>
</feature>
<sequence>MSSYAINVPTATIGQATTCLACGIRLPSLETQQLHHKSDWHTYNLKRKMVGLPPVSAEVFSQLVTASREQANPEEVAQPECVPCSKKYLSFQAYDNHLQSKKHKQVAAAYAKKQQEQELNNASRPTENDTTPAAESSKETSGAAAVEQREPSETVCLFCSHESTDAPSNYGHMRTTHGFFLPSSERLIDLEGMLAYLADKLVENLDCLWCTPSVFSTHLRPDQELNSGFANLASVRRHMVDKGHCKLAMEHGADREYADFYLPENSFDSDDEEEGLENAEQHKESSQEDSSMDEDEQRLNMVLLDNEGNWILDEHSSKNSGIRIDPLTNELVLNNRRLAHKDAARRQKVESRTIVLASSRPNQRRPSTEEGQETGTSEQATESGANGTRTEVLLASDVHHPDVKLSNSLLKSQNQLSESNLAVSVQQRQEVALKNAKAQDYESTKRERMATNNALKANIHGRRNMAVNFGLKV</sequence>
<keyword evidence="1" id="KW-0479">Metal-binding</keyword>
<dbReference type="Pfam" id="PF12756">
    <property type="entry name" value="zf-C2H2_2"/>
    <property type="match status" value="1"/>
</dbReference>
<evidence type="ECO:0000256" key="3">
    <source>
        <dbReference type="ARBA" id="ARBA00022833"/>
    </source>
</evidence>
<evidence type="ECO:0000313" key="8">
    <source>
        <dbReference type="Proteomes" id="UP000078512"/>
    </source>
</evidence>
<dbReference type="InterPro" id="IPR022755">
    <property type="entry name" value="Znf_C2H2_jaz"/>
</dbReference>
<protein>
    <recommendedName>
        <fullName evidence="9">C2H2-type domain-containing protein</fullName>
    </recommendedName>
</protein>
<feature type="compositionally biased region" description="Basic and acidic residues" evidence="4">
    <location>
        <begin position="341"/>
        <end position="351"/>
    </location>
</feature>
<dbReference type="Gene3D" id="3.30.160.60">
    <property type="entry name" value="Classic Zinc Finger"/>
    <property type="match status" value="1"/>
</dbReference>
<dbReference type="STRING" id="1314771.A0A197JX41"/>
<accession>A0A197JX41</accession>
<evidence type="ECO:0000259" key="5">
    <source>
        <dbReference type="Pfam" id="PF12171"/>
    </source>
</evidence>
<evidence type="ECO:0000313" key="7">
    <source>
        <dbReference type="EMBL" id="OAQ29011.1"/>
    </source>
</evidence>
<keyword evidence="3" id="KW-0862">Zinc</keyword>
<evidence type="ECO:0000256" key="2">
    <source>
        <dbReference type="ARBA" id="ARBA00022771"/>
    </source>
</evidence>
<dbReference type="GO" id="GO:0008270">
    <property type="term" value="F:zinc ion binding"/>
    <property type="evidence" value="ECO:0007669"/>
    <property type="project" value="UniProtKB-KW"/>
</dbReference>
<feature type="domain" description="Zinc finger double-stranded RNA binding" evidence="5">
    <location>
        <begin position="78"/>
        <end position="104"/>
    </location>
</feature>
<dbReference type="AlphaFoldDB" id="A0A197JX41"/>
<dbReference type="SUPFAM" id="SSF57667">
    <property type="entry name" value="beta-beta-alpha zinc fingers"/>
    <property type="match status" value="2"/>
</dbReference>
<dbReference type="InterPro" id="IPR040025">
    <property type="entry name" value="Znf622/Rei1/Reh1"/>
</dbReference>
<name>A0A197JX41_9FUNG</name>
<evidence type="ECO:0008006" key="9">
    <source>
        <dbReference type="Google" id="ProtNLM"/>
    </source>
</evidence>
<evidence type="ECO:0000259" key="6">
    <source>
        <dbReference type="Pfam" id="PF12756"/>
    </source>
</evidence>